<reference evidence="1 2" key="1">
    <citation type="journal article" date="2019" name="Int. J. Syst. Evol. Microbiol.">
        <title>The Global Catalogue of Microorganisms (GCM) 10K type strain sequencing project: providing services to taxonomists for standard genome sequencing and annotation.</title>
        <authorList>
            <consortium name="The Broad Institute Genomics Platform"/>
            <consortium name="The Broad Institute Genome Sequencing Center for Infectious Disease"/>
            <person name="Wu L."/>
            <person name="Ma J."/>
        </authorList>
    </citation>
    <scope>NUCLEOTIDE SEQUENCE [LARGE SCALE GENOMIC DNA]</scope>
    <source>
        <strain evidence="1 2">JCM 16221</strain>
    </source>
</reference>
<protein>
    <submittedName>
        <fullName evidence="1">Uncharacterized protein</fullName>
    </submittedName>
</protein>
<evidence type="ECO:0000313" key="1">
    <source>
        <dbReference type="EMBL" id="GAA2334922.1"/>
    </source>
</evidence>
<dbReference type="Proteomes" id="UP001501218">
    <property type="component" value="Unassembled WGS sequence"/>
</dbReference>
<keyword evidence="2" id="KW-1185">Reference proteome</keyword>
<dbReference type="EMBL" id="BAAARA010000002">
    <property type="protein sequence ID" value="GAA2334922.1"/>
    <property type="molecule type" value="Genomic_DNA"/>
</dbReference>
<proteinExistence type="predicted"/>
<dbReference type="Pfam" id="PF24585">
    <property type="entry name" value="YunG"/>
    <property type="match status" value="1"/>
</dbReference>
<dbReference type="InterPro" id="IPR056238">
    <property type="entry name" value="YunG-like"/>
</dbReference>
<name>A0ABN3FPP4_9PSEU</name>
<sequence>MILWSLVEVERALRSSWGSDTCAPEDVADWRSDNPAGGQCGTTALVLHDFFGGDLMCGDVHRDGRLSDHHWWNRLGDGLELDLTREQFALDELVGPGEPVARPTGVHRLDGEYRTLRQRVLAILSGASCGG</sequence>
<organism evidence="1 2">
    <name type="scientific">Saccharopolyspora halophila</name>
    <dbReference type="NCBI Taxonomy" id="405551"/>
    <lineage>
        <taxon>Bacteria</taxon>
        <taxon>Bacillati</taxon>
        <taxon>Actinomycetota</taxon>
        <taxon>Actinomycetes</taxon>
        <taxon>Pseudonocardiales</taxon>
        <taxon>Pseudonocardiaceae</taxon>
        <taxon>Saccharopolyspora</taxon>
    </lineage>
</organism>
<accession>A0ABN3FPP4</accession>
<comment type="caution">
    <text evidence="1">The sequence shown here is derived from an EMBL/GenBank/DDBJ whole genome shotgun (WGS) entry which is preliminary data.</text>
</comment>
<dbReference type="RefSeq" id="WP_344126726.1">
    <property type="nucleotide sequence ID" value="NZ_BAAARA010000002.1"/>
</dbReference>
<gene>
    <name evidence="1" type="ORF">GCM10009854_08420</name>
</gene>
<evidence type="ECO:0000313" key="2">
    <source>
        <dbReference type="Proteomes" id="UP001501218"/>
    </source>
</evidence>